<comment type="caution">
    <text evidence="2">The sequence shown here is derived from an EMBL/GenBank/DDBJ whole genome shotgun (WGS) entry which is preliminary data.</text>
</comment>
<feature type="compositionally biased region" description="Basic and acidic residues" evidence="1">
    <location>
        <begin position="243"/>
        <end position="257"/>
    </location>
</feature>
<organism evidence="2 3">
    <name type="scientific">Riccia sorocarpa</name>
    <dbReference type="NCBI Taxonomy" id="122646"/>
    <lineage>
        <taxon>Eukaryota</taxon>
        <taxon>Viridiplantae</taxon>
        <taxon>Streptophyta</taxon>
        <taxon>Embryophyta</taxon>
        <taxon>Marchantiophyta</taxon>
        <taxon>Marchantiopsida</taxon>
        <taxon>Marchantiidae</taxon>
        <taxon>Marchantiales</taxon>
        <taxon>Ricciaceae</taxon>
        <taxon>Riccia</taxon>
    </lineage>
</organism>
<name>A0ABD3GNJ2_9MARC</name>
<proteinExistence type="predicted"/>
<dbReference type="AlphaFoldDB" id="A0ABD3GNJ2"/>
<feature type="region of interest" description="Disordered" evidence="1">
    <location>
        <begin position="131"/>
        <end position="154"/>
    </location>
</feature>
<dbReference type="InterPro" id="IPR043502">
    <property type="entry name" value="DNA/RNA_pol_sf"/>
</dbReference>
<sequence length="343" mass="38149">MSVPIPATEVICWRCKNDITLVVVPTRPNKWDWEADTKLATVGTVSKTRFDPQVIIIPSSPEGWPSDSAWDTFGVSTRSKGETKSVSTREEKKKKGKKPISVPSESSSDSDSEPVKLDTYKDDISTLVREALKGQTSDDYSTDSNEDSAYDSDESSVNFLQCYEADAADLEAYHEEIHALYVSGLESEAEKPIPFRGAEIYNLQRPRTEGVSNLSSDAHYPLAEGKKGGDTEETNGKFADLQEEAKRAVPDTPLPEREDTDAGATTFTMTEGMIRKEDWKTLEMSDLKGILPEIGTHRIDLQPGAVPVRQRQYRLNEKYSLLVKENIDSLLDAGFIYHVLSSD</sequence>
<dbReference type="SUPFAM" id="SSF56672">
    <property type="entry name" value="DNA/RNA polymerases"/>
    <property type="match status" value="1"/>
</dbReference>
<evidence type="ECO:0000313" key="2">
    <source>
        <dbReference type="EMBL" id="KAL3680790.1"/>
    </source>
</evidence>
<dbReference type="EMBL" id="JBJQOH010000007">
    <property type="protein sequence ID" value="KAL3680790.1"/>
    <property type="molecule type" value="Genomic_DNA"/>
</dbReference>
<gene>
    <name evidence="2" type="ORF">R1sor_023746</name>
</gene>
<feature type="region of interest" description="Disordered" evidence="1">
    <location>
        <begin position="210"/>
        <end position="260"/>
    </location>
</feature>
<feature type="compositionally biased region" description="Acidic residues" evidence="1">
    <location>
        <begin position="140"/>
        <end position="154"/>
    </location>
</feature>
<reference evidence="2 3" key="1">
    <citation type="submission" date="2024-09" db="EMBL/GenBank/DDBJ databases">
        <title>Chromosome-scale assembly of Riccia sorocarpa.</title>
        <authorList>
            <person name="Paukszto L."/>
        </authorList>
    </citation>
    <scope>NUCLEOTIDE SEQUENCE [LARGE SCALE GENOMIC DNA]</scope>
    <source>
        <strain evidence="2">LP-2024</strain>
        <tissue evidence="2">Aerial parts of the thallus</tissue>
    </source>
</reference>
<feature type="region of interest" description="Disordered" evidence="1">
    <location>
        <begin position="67"/>
        <end position="119"/>
    </location>
</feature>
<dbReference type="Gene3D" id="3.10.10.10">
    <property type="entry name" value="HIV Type 1 Reverse Transcriptase, subunit A, domain 1"/>
    <property type="match status" value="1"/>
</dbReference>
<dbReference type="Proteomes" id="UP001633002">
    <property type="component" value="Unassembled WGS sequence"/>
</dbReference>
<keyword evidence="3" id="KW-1185">Reference proteome</keyword>
<feature type="compositionally biased region" description="Basic and acidic residues" evidence="1">
    <location>
        <begin position="79"/>
        <end position="93"/>
    </location>
</feature>
<accession>A0ABD3GNJ2</accession>
<evidence type="ECO:0000256" key="1">
    <source>
        <dbReference type="SAM" id="MobiDB-lite"/>
    </source>
</evidence>
<protein>
    <submittedName>
        <fullName evidence="2">Uncharacterized protein</fullName>
    </submittedName>
</protein>
<evidence type="ECO:0000313" key="3">
    <source>
        <dbReference type="Proteomes" id="UP001633002"/>
    </source>
</evidence>